<keyword evidence="6" id="KW-0547">Nucleotide-binding</keyword>
<comment type="similarity">
    <text evidence="2">Belongs to the class-II aminoacyl-tRNA synthetase family.</text>
</comment>
<evidence type="ECO:0000256" key="2">
    <source>
        <dbReference type="ARBA" id="ARBA00008226"/>
    </source>
</evidence>
<dbReference type="Gene3D" id="3.10.20.30">
    <property type="match status" value="1"/>
</dbReference>
<keyword evidence="16" id="KW-1185">Reference proteome</keyword>
<evidence type="ECO:0000256" key="4">
    <source>
        <dbReference type="ARBA" id="ARBA00022490"/>
    </source>
</evidence>
<dbReference type="AlphaFoldDB" id="A0A1R4AB93"/>
<dbReference type="OrthoDB" id="5423599at2759"/>
<comment type="subcellular location">
    <subcellularLocation>
        <location evidence="1">Cytoplasm</location>
    </subcellularLocation>
</comment>
<dbReference type="Gene3D" id="3.40.50.800">
    <property type="entry name" value="Anticodon-binding domain"/>
    <property type="match status" value="1"/>
</dbReference>
<dbReference type="Pfam" id="PF00587">
    <property type="entry name" value="tRNA-synt_2b"/>
    <property type="match status" value="1"/>
</dbReference>
<keyword evidence="4" id="KW-0963">Cytoplasm</keyword>
<dbReference type="PANTHER" id="PTHR11451:SF46">
    <property type="entry name" value="THREONINE--TRNA LIGASE"/>
    <property type="match status" value="1"/>
</dbReference>
<dbReference type="InterPro" id="IPR012947">
    <property type="entry name" value="tRNA_SAD"/>
</dbReference>
<dbReference type="FunFam" id="3.30.930.10:FF:000019">
    <property type="entry name" value="Threonine--tRNA ligase"/>
    <property type="match status" value="1"/>
</dbReference>
<dbReference type="CDD" id="cd00771">
    <property type="entry name" value="ThrRS_core"/>
    <property type="match status" value="1"/>
</dbReference>
<dbReference type="CDD" id="cd00860">
    <property type="entry name" value="ThrRS_anticodon"/>
    <property type="match status" value="1"/>
</dbReference>
<feature type="domain" description="TGS" evidence="14">
    <location>
        <begin position="44"/>
        <end position="136"/>
    </location>
</feature>
<reference evidence="15 16" key="1">
    <citation type="journal article" date="2012" name="Nucleic Acids Res.">
        <title>Sequencing of the smallest Apicomplexan genome from the human pathogen Babesia microti.</title>
        <authorList>
            <person name="Cornillot E."/>
            <person name="Hadj-Kaddour K."/>
            <person name="Dassouli A."/>
            <person name="Noel B."/>
            <person name="Ranwez V."/>
            <person name="Vacherie B."/>
            <person name="Augagneur Y."/>
            <person name="Bres V."/>
            <person name="Duclos A."/>
            <person name="Randazzo S."/>
            <person name="Carcy B."/>
            <person name="Debierre-Grockiego F."/>
            <person name="Delbecq S."/>
            <person name="Moubri-Menage K."/>
            <person name="Shams-Eldin H."/>
            <person name="Usmani-Brown S."/>
            <person name="Bringaud F."/>
            <person name="Wincker P."/>
            <person name="Vivares C.P."/>
            <person name="Schwarz R.T."/>
            <person name="Schetters T.P."/>
            <person name="Krause P.J."/>
            <person name="Gorenflot A."/>
            <person name="Berry V."/>
            <person name="Barbe V."/>
            <person name="Ben Mamoun C."/>
        </authorList>
    </citation>
    <scope>NUCLEOTIDE SEQUENCE [LARGE SCALE GENOMIC DNA]</scope>
    <source>
        <strain evidence="15 16">RI</strain>
    </source>
</reference>
<evidence type="ECO:0000256" key="11">
    <source>
        <dbReference type="ARBA" id="ARBA00049515"/>
    </source>
</evidence>
<dbReference type="NCBIfam" id="TIGR00418">
    <property type="entry name" value="thrS"/>
    <property type="match status" value="1"/>
</dbReference>
<dbReference type="PANTHER" id="PTHR11451">
    <property type="entry name" value="THREONINE-TRNA LIGASE"/>
    <property type="match status" value="1"/>
</dbReference>
<dbReference type="EC" id="6.1.1.3" evidence="3"/>
<evidence type="ECO:0000313" key="16">
    <source>
        <dbReference type="Proteomes" id="UP000002899"/>
    </source>
</evidence>
<dbReference type="Proteomes" id="UP000002899">
    <property type="component" value="Chromosome III"/>
</dbReference>
<dbReference type="InterPro" id="IPR033728">
    <property type="entry name" value="ThrRS_core"/>
</dbReference>
<evidence type="ECO:0000256" key="8">
    <source>
        <dbReference type="ARBA" id="ARBA00022917"/>
    </source>
</evidence>
<dbReference type="RefSeq" id="XP_021338448.1">
    <property type="nucleotide sequence ID" value="XM_021481860.1"/>
</dbReference>
<dbReference type="GO" id="GO:0006435">
    <property type="term" value="P:threonyl-tRNA aminoacylation"/>
    <property type="evidence" value="ECO:0007669"/>
    <property type="project" value="InterPro"/>
</dbReference>
<dbReference type="GO" id="GO:0005739">
    <property type="term" value="C:mitochondrion"/>
    <property type="evidence" value="ECO:0007669"/>
    <property type="project" value="TreeGrafter"/>
</dbReference>
<evidence type="ECO:0000256" key="10">
    <source>
        <dbReference type="ARBA" id="ARBA00031900"/>
    </source>
</evidence>
<evidence type="ECO:0000256" key="7">
    <source>
        <dbReference type="ARBA" id="ARBA00022840"/>
    </source>
</evidence>
<dbReference type="VEuPathDB" id="PiroplasmaDB:BMR1_03g00701"/>
<dbReference type="InterPro" id="IPR006195">
    <property type="entry name" value="aa-tRNA-synth_II"/>
</dbReference>
<evidence type="ECO:0000256" key="5">
    <source>
        <dbReference type="ARBA" id="ARBA00022598"/>
    </source>
</evidence>
<protein>
    <recommendedName>
        <fullName evidence="12">Probable threonine--tRNA ligase, cytoplasmic</fullName>
        <ecNumber evidence="3">6.1.1.3</ecNumber>
    </recommendedName>
    <alternativeName>
        <fullName evidence="10">Threonyl-tRNA synthetase</fullName>
    </alternativeName>
</protein>
<dbReference type="CDD" id="cd01667">
    <property type="entry name" value="TGS_ThrRS"/>
    <property type="match status" value="1"/>
</dbReference>
<dbReference type="PRINTS" id="PR01047">
    <property type="entry name" value="TRNASYNTHTHR"/>
</dbReference>
<dbReference type="InterPro" id="IPR045864">
    <property type="entry name" value="aa-tRNA-synth_II/BPL/LPL"/>
</dbReference>
<dbReference type="FunFam" id="3.30.980.10:FF:000005">
    <property type="entry name" value="Threonyl-tRNA synthetase, mitochondrial"/>
    <property type="match status" value="1"/>
</dbReference>
<name>A0A1R4AB93_BABMR</name>
<accession>A0A1R4AB93</accession>
<sequence>MSDKLVIKDHSTHKFSPDPQFIAKRLALFQQLYEAQQTKLDSLEKQSISVELPDGTVVEATTATKPIEIISRFSKGESRKAIVAQILTRDNTSDIDHKIGELSIDDDEGSISGKNGWKLWDLNRPLEESCKLNWLTFDSKEGSKVFWHSSAHLLGYALEKLYGAYLGIGPPITKGYYYDSYIGNKTLHPSSDEKIEEVINDIVAKNLPFERLVCTKEEALQLMCHNPFKQELIHKKLSDGDNTVCYRCGDFVDLCMGPHLPSTGYVKSNKIMKFSSAYWLGDSKSDSMQRVYGVSFPDKANLNNYLKFLEEAKQRDHRVLGTNLGLFYLDSNESPGSCFWLPKGAKFYNRLIEFLRHQYALRGYQEVITPNIFSCDLWKKSGHYDNYRESMFIFDVEGKEWGMKPMNCPGHCILFKHMNLSYRQLPLRMADFGVLHRNELSGSLSGLIRVRRFQQDDAHIFCTPDQINEEIVSLLSFLLKVYGLFGFTCEFKLSTKPSKAIGDTALWNKSEAALEEALNSLNLNWTLNPGEGAFYGPKIDVLVKDCLDRDHQCGTIQLDFNLPQRFNLEYRDSNFEETVNEKSVTNTDSEKHTTRHGWSRPVLIHRAIFGSLERFIAILLEQTNGKLPFWLNPCQAVVIPVADRHLEYAKEVNRLLISQGFNSNIDATCSTVNRKIRQAQLEQVNYMIVVGDRETETKTVTLRARDSPDRQKTTSLQDMIEIFKELNKWPI</sequence>
<evidence type="ECO:0000256" key="9">
    <source>
        <dbReference type="ARBA" id="ARBA00023146"/>
    </source>
</evidence>
<dbReference type="InterPro" id="IPR004154">
    <property type="entry name" value="Anticodon-bd"/>
</dbReference>
<feature type="domain" description="Aminoacyl-transfer RNA synthetases class-II family profile" evidence="13">
    <location>
        <begin position="342"/>
        <end position="628"/>
    </location>
</feature>
<keyword evidence="7" id="KW-0067">ATP-binding</keyword>
<dbReference type="SMART" id="SM00863">
    <property type="entry name" value="tRNA_SAD"/>
    <property type="match status" value="1"/>
</dbReference>
<dbReference type="SUPFAM" id="SSF55186">
    <property type="entry name" value="ThrRS/AlaRS common domain"/>
    <property type="match status" value="1"/>
</dbReference>
<dbReference type="GO" id="GO:0004829">
    <property type="term" value="F:threonine-tRNA ligase activity"/>
    <property type="evidence" value="ECO:0007669"/>
    <property type="project" value="UniProtKB-EC"/>
</dbReference>
<dbReference type="KEGG" id="bmic:BMR1_03g00701"/>
<dbReference type="SUPFAM" id="SSF52954">
    <property type="entry name" value="Class II aaRS ABD-related"/>
    <property type="match status" value="1"/>
</dbReference>
<proteinExistence type="inferred from homology"/>
<keyword evidence="9 15" id="KW-0030">Aminoacyl-tRNA synthetase</keyword>
<dbReference type="InterPro" id="IPR047246">
    <property type="entry name" value="ThrRS_anticodon"/>
</dbReference>
<evidence type="ECO:0000256" key="3">
    <source>
        <dbReference type="ARBA" id="ARBA00013163"/>
    </source>
</evidence>
<evidence type="ECO:0000256" key="1">
    <source>
        <dbReference type="ARBA" id="ARBA00004496"/>
    </source>
</evidence>
<dbReference type="InterPro" id="IPR036621">
    <property type="entry name" value="Anticodon-bd_dom_sf"/>
</dbReference>
<dbReference type="Pfam" id="PF03129">
    <property type="entry name" value="HGTP_anticodon"/>
    <property type="match status" value="1"/>
</dbReference>
<dbReference type="SUPFAM" id="SSF55681">
    <property type="entry name" value="Class II aaRS and biotin synthetases"/>
    <property type="match status" value="1"/>
</dbReference>
<dbReference type="InterPro" id="IPR004095">
    <property type="entry name" value="TGS"/>
</dbReference>
<evidence type="ECO:0000256" key="6">
    <source>
        <dbReference type="ARBA" id="ARBA00022741"/>
    </source>
</evidence>
<evidence type="ECO:0000256" key="12">
    <source>
        <dbReference type="ARBA" id="ARBA00072369"/>
    </source>
</evidence>
<dbReference type="HAMAP" id="MF_00184">
    <property type="entry name" value="Thr_tRNA_synth"/>
    <property type="match status" value="1"/>
</dbReference>
<keyword evidence="5 15" id="KW-0436">Ligase</keyword>
<dbReference type="PROSITE" id="PS50862">
    <property type="entry name" value="AA_TRNA_LIGASE_II"/>
    <property type="match status" value="1"/>
</dbReference>
<reference evidence="15 16" key="2">
    <citation type="journal article" date="2013" name="PLoS ONE">
        <title>Whole genome mapping and re-organization of the nuclear and mitochondrial genomes of Babesia microti isolates.</title>
        <authorList>
            <person name="Cornillot E."/>
            <person name="Dassouli A."/>
            <person name="Garg A."/>
            <person name="Pachikara N."/>
            <person name="Randazzo S."/>
            <person name="Depoix D."/>
            <person name="Carcy B."/>
            <person name="Delbecq S."/>
            <person name="Frutos R."/>
            <person name="Silva J.C."/>
            <person name="Sutton R."/>
            <person name="Krause P.J."/>
            <person name="Mamoun C.B."/>
        </authorList>
    </citation>
    <scope>NUCLEOTIDE SEQUENCE [LARGE SCALE GENOMIC DNA]</scope>
    <source>
        <strain evidence="15 16">RI</strain>
    </source>
</reference>
<dbReference type="InterPro" id="IPR018163">
    <property type="entry name" value="Thr/Ala-tRNA-synth_IIc_edit"/>
</dbReference>
<gene>
    <name evidence="15" type="ORF">BMR1_03g00701</name>
</gene>
<dbReference type="Gene3D" id="3.30.930.10">
    <property type="entry name" value="Bira Bifunctional Protein, Domain 2"/>
    <property type="match status" value="1"/>
</dbReference>
<evidence type="ECO:0000313" key="15">
    <source>
        <dbReference type="EMBL" id="SJK86268.1"/>
    </source>
</evidence>
<dbReference type="GeneID" id="33043681"/>
<dbReference type="InterPro" id="IPR002320">
    <property type="entry name" value="Thr-tRNA-ligase_IIa"/>
</dbReference>
<dbReference type="GO" id="GO:0005524">
    <property type="term" value="F:ATP binding"/>
    <property type="evidence" value="ECO:0007669"/>
    <property type="project" value="UniProtKB-KW"/>
</dbReference>
<organism evidence="15 16">
    <name type="scientific">Babesia microti (strain RI)</name>
    <dbReference type="NCBI Taxonomy" id="1133968"/>
    <lineage>
        <taxon>Eukaryota</taxon>
        <taxon>Sar</taxon>
        <taxon>Alveolata</taxon>
        <taxon>Apicomplexa</taxon>
        <taxon>Aconoidasida</taxon>
        <taxon>Piroplasmida</taxon>
        <taxon>Babesiidae</taxon>
        <taxon>Babesia</taxon>
    </lineage>
</organism>
<dbReference type="InterPro" id="IPR012675">
    <property type="entry name" value="Beta-grasp_dom_sf"/>
</dbReference>
<comment type="catalytic activity">
    <reaction evidence="11">
        <text>tRNA(Thr) + L-threonine + ATP = L-threonyl-tRNA(Thr) + AMP + diphosphate + H(+)</text>
        <dbReference type="Rhea" id="RHEA:24624"/>
        <dbReference type="Rhea" id="RHEA-COMP:9670"/>
        <dbReference type="Rhea" id="RHEA-COMP:9704"/>
        <dbReference type="ChEBI" id="CHEBI:15378"/>
        <dbReference type="ChEBI" id="CHEBI:30616"/>
        <dbReference type="ChEBI" id="CHEBI:33019"/>
        <dbReference type="ChEBI" id="CHEBI:57926"/>
        <dbReference type="ChEBI" id="CHEBI:78442"/>
        <dbReference type="ChEBI" id="CHEBI:78534"/>
        <dbReference type="ChEBI" id="CHEBI:456215"/>
        <dbReference type="EC" id="6.1.1.3"/>
    </reaction>
</comment>
<evidence type="ECO:0000259" key="14">
    <source>
        <dbReference type="PROSITE" id="PS51880"/>
    </source>
</evidence>
<dbReference type="EMBL" id="LN871598">
    <property type="protein sequence ID" value="SJK86268.1"/>
    <property type="molecule type" value="Genomic_DNA"/>
</dbReference>
<keyword evidence="8" id="KW-0648">Protein biosynthesis</keyword>
<dbReference type="PROSITE" id="PS51880">
    <property type="entry name" value="TGS"/>
    <property type="match status" value="1"/>
</dbReference>
<evidence type="ECO:0000259" key="13">
    <source>
        <dbReference type="PROSITE" id="PS50862"/>
    </source>
</evidence>
<dbReference type="InterPro" id="IPR002314">
    <property type="entry name" value="aa-tRNA-synt_IIb"/>
</dbReference>
<dbReference type="Pfam" id="PF07973">
    <property type="entry name" value="tRNA_SAD"/>
    <property type="match status" value="1"/>
</dbReference>
<dbReference type="Gene3D" id="3.30.980.10">
    <property type="entry name" value="Threonyl-trna Synthetase, Chain A, domain 2"/>
    <property type="match status" value="1"/>
</dbReference>
<reference evidence="15 16" key="3">
    <citation type="journal article" date="2016" name="Sci. Rep.">
        <title>Genome-wide diversity and gene expression profiling of Babesia microti isolates identify polymorphic genes that mediate host-pathogen interactions.</title>
        <authorList>
            <person name="Silva J.C."/>
            <person name="Cornillot E."/>
            <person name="McCracken C."/>
            <person name="Usmani-Brown S."/>
            <person name="Dwivedi A."/>
            <person name="Ifeonu O.O."/>
            <person name="Crabtree J."/>
            <person name="Gotia H.T."/>
            <person name="Virji A.Z."/>
            <person name="Reynes C."/>
            <person name="Colinge J."/>
            <person name="Kumar V."/>
            <person name="Lawres L."/>
            <person name="Pazzi J.E."/>
            <person name="Pablo J.V."/>
            <person name="Hung C."/>
            <person name="Brancato J."/>
            <person name="Kumari P."/>
            <person name="Orvis J."/>
            <person name="Tretina K."/>
            <person name="Chibucos M."/>
            <person name="Ott S."/>
            <person name="Sadzewicz L."/>
            <person name="Sengamalay N."/>
            <person name="Shetty A.C."/>
            <person name="Su Q."/>
            <person name="Tallon L."/>
            <person name="Fraser C.M."/>
            <person name="Frutos R."/>
            <person name="Molina D.M."/>
            <person name="Krause P.J."/>
            <person name="Ben Mamoun C."/>
        </authorList>
    </citation>
    <scope>NUCLEOTIDE SEQUENCE [LARGE SCALE GENOMIC DNA]</scope>
    <source>
        <strain evidence="15 16">RI</strain>
    </source>
</reference>